<feature type="compositionally biased region" description="Basic and acidic residues" evidence="1">
    <location>
        <begin position="132"/>
        <end position="147"/>
    </location>
</feature>
<name>A0A448X9P0_9PLAT</name>
<gene>
    <name evidence="2" type="ORF">PXEA_LOCUS25094</name>
</gene>
<proteinExistence type="predicted"/>
<evidence type="ECO:0000256" key="1">
    <source>
        <dbReference type="SAM" id="MobiDB-lite"/>
    </source>
</evidence>
<dbReference type="EMBL" id="CAAALY010125055">
    <property type="protein sequence ID" value="VEL31654.1"/>
    <property type="molecule type" value="Genomic_DNA"/>
</dbReference>
<comment type="caution">
    <text evidence="2">The sequence shown here is derived from an EMBL/GenBank/DDBJ whole genome shotgun (WGS) entry which is preliminary data.</text>
</comment>
<organism evidence="2 3">
    <name type="scientific">Protopolystoma xenopodis</name>
    <dbReference type="NCBI Taxonomy" id="117903"/>
    <lineage>
        <taxon>Eukaryota</taxon>
        <taxon>Metazoa</taxon>
        <taxon>Spiralia</taxon>
        <taxon>Lophotrochozoa</taxon>
        <taxon>Platyhelminthes</taxon>
        <taxon>Monogenea</taxon>
        <taxon>Polyopisthocotylea</taxon>
        <taxon>Polystomatidea</taxon>
        <taxon>Polystomatidae</taxon>
        <taxon>Protopolystoma</taxon>
    </lineage>
</organism>
<dbReference type="AlphaFoldDB" id="A0A448X9P0"/>
<dbReference type="Proteomes" id="UP000784294">
    <property type="component" value="Unassembled WGS sequence"/>
</dbReference>
<sequence>MSHEAPAKVLQDLIALPSATSPLVAIKRPVKFMHTPNMAENKLKLLASECNEIYPTLPDVISNDETTPPDLQNGDLKKTEICGAQGDLPAFSAGVINKLRSSPPKEVIKARQENVESCSEEDVESQGLKLKGTRESLRDQTGFRDYQ</sequence>
<accession>A0A448X9P0</accession>
<keyword evidence="3" id="KW-1185">Reference proteome</keyword>
<reference evidence="2" key="1">
    <citation type="submission" date="2018-11" db="EMBL/GenBank/DDBJ databases">
        <authorList>
            <consortium name="Pathogen Informatics"/>
        </authorList>
    </citation>
    <scope>NUCLEOTIDE SEQUENCE</scope>
</reference>
<protein>
    <submittedName>
        <fullName evidence="2">Uncharacterized protein</fullName>
    </submittedName>
</protein>
<evidence type="ECO:0000313" key="3">
    <source>
        <dbReference type="Proteomes" id="UP000784294"/>
    </source>
</evidence>
<evidence type="ECO:0000313" key="2">
    <source>
        <dbReference type="EMBL" id="VEL31654.1"/>
    </source>
</evidence>
<feature type="region of interest" description="Disordered" evidence="1">
    <location>
        <begin position="102"/>
        <end position="147"/>
    </location>
</feature>